<gene>
    <name evidence="1" type="ORF">POF43_015560</name>
</gene>
<sequence length="137" mass="14447">MKNELIASAIQPEIPPPEALDVSPAGSAVGAVGGAVDAGAGERRLGGPVGEGRRMSRDEIREVVEALGGLLKVLRSADAADVAEVYRQLGLTLTYDHETQKVLAETQPAPMCLMVVSEDRHAHYAHALNQRTTLVVA</sequence>
<keyword evidence="2" id="KW-1185">Reference proteome</keyword>
<proteinExistence type="predicted"/>
<name>A0ABT6W3M4_9ACTN</name>
<accession>A0ABT6W3M4</accession>
<reference evidence="1 2" key="1">
    <citation type="submission" date="2023-05" db="EMBL/GenBank/DDBJ databases">
        <title>Streptantibioticus silvisoli sp. nov., acidotolerant actinomycetes 1 from pine litter.</title>
        <authorList>
            <person name="Swiecimska M."/>
            <person name="Golinska P."/>
            <person name="Sangal V."/>
            <person name="Wachnowicz B."/>
            <person name="Goodfellow M."/>
        </authorList>
    </citation>
    <scope>NUCLEOTIDE SEQUENCE [LARGE SCALE GENOMIC DNA]</scope>
    <source>
        <strain evidence="1 2">SL54</strain>
    </source>
</reference>
<protein>
    <submittedName>
        <fullName evidence="1">Uncharacterized protein</fullName>
    </submittedName>
</protein>
<evidence type="ECO:0000313" key="2">
    <source>
        <dbReference type="Proteomes" id="UP001156398"/>
    </source>
</evidence>
<evidence type="ECO:0000313" key="1">
    <source>
        <dbReference type="EMBL" id="MDI5964116.1"/>
    </source>
</evidence>
<dbReference type="RefSeq" id="WP_271322788.1">
    <property type="nucleotide sequence ID" value="NZ_JAAGKO020000020.1"/>
</dbReference>
<dbReference type="EMBL" id="JAAGKO020000020">
    <property type="protein sequence ID" value="MDI5964116.1"/>
    <property type="molecule type" value="Genomic_DNA"/>
</dbReference>
<dbReference type="Proteomes" id="UP001156398">
    <property type="component" value="Unassembled WGS sequence"/>
</dbReference>
<comment type="caution">
    <text evidence="1">The sequence shown here is derived from an EMBL/GenBank/DDBJ whole genome shotgun (WGS) entry which is preliminary data.</text>
</comment>
<organism evidence="1 2">
    <name type="scientific">Streptantibioticus silvisoli</name>
    <dbReference type="NCBI Taxonomy" id="2705255"/>
    <lineage>
        <taxon>Bacteria</taxon>
        <taxon>Bacillati</taxon>
        <taxon>Actinomycetota</taxon>
        <taxon>Actinomycetes</taxon>
        <taxon>Kitasatosporales</taxon>
        <taxon>Streptomycetaceae</taxon>
        <taxon>Streptantibioticus</taxon>
    </lineage>
</organism>